<comment type="caution">
    <text evidence="2">The sequence shown here is derived from an EMBL/GenBank/DDBJ whole genome shotgun (WGS) entry which is preliminary data.</text>
</comment>
<evidence type="ECO:0000313" key="3">
    <source>
        <dbReference type="Proteomes" id="UP000266188"/>
    </source>
</evidence>
<organism evidence="2 3">
    <name type="scientific">Aspergillus sclerotialis</name>
    <dbReference type="NCBI Taxonomy" id="2070753"/>
    <lineage>
        <taxon>Eukaryota</taxon>
        <taxon>Fungi</taxon>
        <taxon>Dikarya</taxon>
        <taxon>Ascomycota</taxon>
        <taxon>Pezizomycotina</taxon>
        <taxon>Eurotiomycetes</taxon>
        <taxon>Eurotiomycetidae</taxon>
        <taxon>Eurotiales</taxon>
        <taxon>Aspergillaceae</taxon>
        <taxon>Aspergillus</taxon>
        <taxon>Aspergillus subgen. Polypaecilum</taxon>
    </lineage>
</organism>
<dbReference type="AlphaFoldDB" id="A0A3A2ZKN4"/>
<feature type="compositionally biased region" description="Basic residues" evidence="1">
    <location>
        <begin position="70"/>
        <end position="79"/>
    </location>
</feature>
<sequence length="111" mass="11951">MVTWNKEADAKLLIGILELCKPKIDYDALAKWMGDDVTVSSVSDRIRRIKEDFKNVSGIAASEDSSPRKPVAKAKRGRGAGKADAKSNGERASKKTKVEKDGVDDGEASTA</sequence>
<dbReference type="EMBL" id="MVGC01000356">
    <property type="protein sequence ID" value="RJE19924.1"/>
    <property type="molecule type" value="Genomic_DNA"/>
</dbReference>
<feature type="region of interest" description="Disordered" evidence="1">
    <location>
        <begin position="57"/>
        <end position="111"/>
    </location>
</feature>
<dbReference type="Proteomes" id="UP000266188">
    <property type="component" value="Unassembled WGS sequence"/>
</dbReference>
<evidence type="ECO:0000313" key="2">
    <source>
        <dbReference type="EMBL" id="RJE19924.1"/>
    </source>
</evidence>
<protein>
    <submittedName>
        <fullName evidence="2">Uncharacterized protein</fullName>
    </submittedName>
</protein>
<feature type="compositionally biased region" description="Basic and acidic residues" evidence="1">
    <location>
        <begin position="81"/>
        <end position="103"/>
    </location>
</feature>
<gene>
    <name evidence="2" type="ORF">PHISCL_07727</name>
</gene>
<name>A0A3A2ZKN4_9EURO</name>
<dbReference type="STRING" id="2070753.A0A3A2ZKN4"/>
<reference evidence="3" key="1">
    <citation type="submission" date="2017-02" db="EMBL/GenBank/DDBJ databases">
        <authorList>
            <person name="Tafer H."/>
            <person name="Lopandic K."/>
        </authorList>
    </citation>
    <scope>NUCLEOTIDE SEQUENCE [LARGE SCALE GENOMIC DNA]</scope>
    <source>
        <strain evidence="3">CBS 366.77</strain>
    </source>
</reference>
<accession>A0A3A2ZKN4</accession>
<dbReference type="OrthoDB" id="5418867at2759"/>
<keyword evidence="3" id="KW-1185">Reference proteome</keyword>
<evidence type="ECO:0000256" key="1">
    <source>
        <dbReference type="SAM" id="MobiDB-lite"/>
    </source>
</evidence>
<proteinExistence type="predicted"/>